<dbReference type="Proteomes" id="UP000503278">
    <property type="component" value="Plasmid unnamed1"/>
</dbReference>
<accession>A0A7L5E8D2</accession>
<geneLocation type="plasmid" evidence="3 4">
    <name>unnamed1</name>
</geneLocation>
<dbReference type="InterPro" id="IPR012347">
    <property type="entry name" value="Ferritin-like"/>
</dbReference>
<sequence>MKTTMLMIPMLALGVAGFTTQNTISPFDHGALIITAPAAIQSDPLMESMNKMMKQMHAQQMKGNVDYDFASMLKAHHQGAIDMARIELQQGKDASMKKMAQKILTKQTKEVAQLNQLIAKLQNSTKNYDPANKQSGAGKAMSDNMMEMMKPGNMSMSSIDHEFADMMTKHHKDGIMMAKSIVTYSKSAKLKSMAQQSIPEQTQEIREMEQWMKAHQ</sequence>
<dbReference type="EMBL" id="CP051683">
    <property type="protein sequence ID" value="QJD98589.1"/>
    <property type="molecule type" value="Genomic_DNA"/>
</dbReference>
<dbReference type="PANTHER" id="PTHR36933:SF1">
    <property type="entry name" value="SLL0788 PROTEIN"/>
    <property type="match status" value="1"/>
</dbReference>
<evidence type="ECO:0000256" key="1">
    <source>
        <dbReference type="SAM" id="SignalP"/>
    </source>
</evidence>
<organism evidence="3 4">
    <name type="scientific">Mucilaginibacter robiniae</name>
    <dbReference type="NCBI Taxonomy" id="2728022"/>
    <lineage>
        <taxon>Bacteria</taxon>
        <taxon>Pseudomonadati</taxon>
        <taxon>Bacteroidota</taxon>
        <taxon>Sphingobacteriia</taxon>
        <taxon>Sphingobacteriales</taxon>
        <taxon>Sphingobacteriaceae</taxon>
        <taxon>Mucilaginibacter</taxon>
    </lineage>
</organism>
<proteinExistence type="predicted"/>
<evidence type="ECO:0000313" key="3">
    <source>
        <dbReference type="EMBL" id="QJD98589.1"/>
    </source>
</evidence>
<keyword evidence="3" id="KW-0614">Plasmid</keyword>
<feature type="signal peptide" evidence="1">
    <location>
        <begin position="1"/>
        <end position="21"/>
    </location>
</feature>
<dbReference type="RefSeq" id="WP_169611325.1">
    <property type="nucleotide sequence ID" value="NZ_CP051683.1"/>
</dbReference>
<evidence type="ECO:0000259" key="2">
    <source>
        <dbReference type="Pfam" id="PF03713"/>
    </source>
</evidence>
<dbReference type="PANTHER" id="PTHR36933">
    <property type="entry name" value="SLL0788 PROTEIN"/>
    <property type="match status" value="1"/>
</dbReference>
<evidence type="ECO:0000313" key="4">
    <source>
        <dbReference type="Proteomes" id="UP000503278"/>
    </source>
</evidence>
<name>A0A7L5E8D2_9SPHI</name>
<dbReference type="Pfam" id="PF03713">
    <property type="entry name" value="DUF305"/>
    <property type="match status" value="1"/>
</dbReference>
<keyword evidence="1" id="KW-0732">Signal</keyword>
<keyword evidence="4" id="KW-1185">Reference proteome</keyword>
<protein>
    <submittedName>
        <fullName evidence="3">DUF305 domain-containing protein</fullName>
    </submittedName>
</protein>
<dbReference type="KEGG" id="mrob:HH214_21785"/>
<dbReference type="Gene3D" id="1.20.1260.10">
    <property type="match status" value="2"/>
</dbReference>
<reference evidence="3 4" key="1">
    <citation type="submission" date="2020-04" db="EMBL/GenBank/DDBJ databases">
        <title>Genome sequencing of novel species.</title>
        <authorList>
            <person name="Heo J."/>
            <person name="Kim S.-J."/>
            <person name="Kim J.-S."/>
            <person name="Hong S.-B."/>
            <person name="Kwon S.-W."/>
        </authorList>
    </citation>
    <scope>NUCLEOTIDE SEQUENCE [LARGE SCALE GENOMIC DNA]</scope>
    <source>
        <strain evidence="3 4">F39-2</strain>
        <plasmid evidence="3 4">unnamed1</plasmid>
    </source>
</reference>
<dbReference type="AlphaFoldDB" id="A0A7L5E8D2"/>
<dbReference type="InterPro" id="IPR005183">
    <property type="entry name" value="DUF305_CopM-like"/>
</dbReference>
<feature type="domain" description="DUF305" evidence="2">
    <location>
        <begin position="66"/>
        <end position="211"/>
    </location>
</feature>
<gene>
    <name evidence="3" type="ORF">HH214_21785</name>
</gene>
<feature type="chain" id="PRO_5029553156" evidence="1">
    <location>
        <begin position="22"/>
        <end position="216"/>
    </location>
</feature>